<name>A0A1F4Y2B0_9BACT</name>
<feature type="region of interest" description="Disordered" evidence="1">
    <location>
        <begin position="1"/>
        <end position="41"/>
    </location>
</feature>
<dbReference type="AlphaFoldDB" id="A0A1F4Y2B0"/>
<protein>
    <submittedName>
        <fullName evidence="2">Uncharacterized protein</fullName>
    </submittedName>
</protein>
<dbReference type="Proteomes" id="UP000176943">
    <property type="component" value="Unassembled WGS sequence"/>
</dbReference>
<evidence type="ECO:0000256" key="1">
    <source>
        <dbReference type="SAM" id="MobiDB-lite"/>
    </source>
</evidence>
<feature type="compositionally biased region" description="Basic and acidic residues" evidence="1">
    <location>
        <begin position="10"/>
        <end position="38"/>
    </location>
</feature>
<proteinExistence type="predicted"/>
<accession>A0A1F4Y2B0</accession>
<reference evidence="2 3" key="1">
    <citation type="journal article" date="2016" name="Nat. Commun.">
        <title>Thousands of microbial genomes shed light on interconnected biogeochemical processes in an aquifer system.</title>
        <authorList>
            <person name="Anantharaman K."/>
            <person name="Brown C.T."/>
            <person name="Hug L.A."/>
            <person name="Sharon I."/>
            <person name="Castelle C.J."/>
            <person name="Probst A.J."/>
            <person name="Thomas B.C."/>
            <person name="Singh A."/>
            <person name="Wilkins M.J."/>
            <person name="Karaoz U."/>
            <person name="Brodie E.L."/>
            <person name="Williams K.H."/>
            <person name="Hubbard S.S."/>
            <person name="Banfield J.F."/>
        </authorList>
    </citation>
    <scope>NUCLEOTIDE SEQUENCE [LARGE SCALE GENOMIC DNA]</scope>
</reference>
<comment type="caution">
    <text evidence="2">The sequence shown here is derived from an EMBL/GenBank/DDBJ whole genome shotgun (WGS) entry which is preliminary data.</text>
</comment>
<gene>
    <name evidence="2" type="ORF">A3B33_02325</name>
</gene>
<organism evidence="2 3">
    <name type="scientific">Candidatus Adlerbacteria bacterium RIFCSPLOWO2_01_FULL_54_16</name>
    <dbReference type="NCBI Taxonomy" id="1797244"/>
    <lineage>
        <taxon>Bacteria</taxon>
        <taxon>Candidatus Adleribacteriota</taxon>
    </lineage>
</organism>
<dbReference type="EMBL" id="MEWY01000002">
    <property type="protein sequence ID" value="OGC87463.1"/>
    <property type="molecule type" value="Genomic_DNA"/>
</dbReference>
<evidence type="ECO:0000313" key="3">
    <source>
        <dbReference type="Proteomes" id="UP000176943"/>
    </source>
</evidence>
<sequence>MRRGGGCEGARARAPERSTTESNRDAKVKATARAERARSGVGAKIGSSSVVDTHKTRDKVGFGLVFRRGRDGKPMICGHAARFARVEGEVRKIQNRRFLEGWRGGQLQNSNTRILD</sequence>
<evidence type="ECO:0000313" key="2">
    <source>
        <dbReference type="EMBL" id="OGC87463.1"/>
    </source>
</evidence>